<comment type="similarity">
    <text evidence="1">Belongs to the LDH2/MDH2 oxidoreductase family.</text>
</comment>
<name>A0A2N3PZC2_9PROT</name>
<dbReference type="Proteomes" id="UP000233293">
    <property type="component" value="Unassembled WGS sequence"/>
</dbReference>
<dbReference type="InterPro" id="IPR043143">
    <property type="entry name" value="Mal/L-sulf/L-lact_DH-like_NADP"/>
</dbReference>
<dbReference type="AlphaFoldDB" id="A0A2N3PZC2"/>
<keyword evidence="4" id="KW-1185">Reference proteome</keyword>
<dbReference type="InterPro" id="IPR036111">
    <property type="entry name" value="Mal/L-sulfo/L-lacto_DH-like_sf"/>
</dbReference>
<gene>
    <name evidence="3" type="ORF">CWS72_03820</name>
</gene>
<dbReference type="PANTHER" id="PTHR11091">
    <property type="entry name" value="OXIDOREDUCTASE-RELATED"/>
    <property type="match status" value="1"/>
</dbReference>
<dbReference type="OrthoDB" id="9811519at2"/>
<dbReference type="EMBL" id="PIUM01000003">
    <property type="protein sequence ID" value="PKU25711.1"/>
    <property type="molecule type" value="Genomic_DNA"/>
</dbReference>
<protein>
    <submittedName>
        <fullName evidence="3">Malate/lactate/ureidoglycolate dehydrogenase</fullName>
    </submittedName>
</protein>
<dbReference type="NCBIfam" id="NF007504">
    <property type="entry name" value="PRK10098.1"/>
    <property type="match status" value="1"/>
</dbReference>
<dbReference type="SUPFAM" id="SSF89733">
    <property type="entry name" value="L-sulfolactate dehydrogenase-like"/>
    <property type="match status" value="1"/>
</dbReference>
<reference evidence="4" key="1">
    <citation type="submission" date="2017-12" db="EMBL/GenBank/DDBJ databases">
        <title>Draft genome sequence of Telmatospirillum siberiense 26-4b1T, an acidotolerant peatland alphaproteobacterium potentially involved in sulfur cycling.</title>
        <authorList>
            <person name="Hausmann B."/>
            <person name="Pjevac P."/>
            <person name="Schreck K."/>
            <person name="Herbold C.W."/>
            <person name="Daims H."/>
            <person name="Wagner M."/>
            <person name="Pester M."/>
            <person name="Loy A."/>
        </authorList>
    </citation>
    <scope>NUCLEOTIDE SEQUENCE [LARGE SCALE GENOMIC DNA]</scope>
    <source>
        <strain evidence="4">26-4b1</strain>
    </source>
</reference>
<sequence length="342" mass="36313">MPRFSPTDLQASAAEIIRLAGSSPEEADIVASNLVEANLQGHDSHGVGMIPHYVAALRQGGLKANTPVKLLADHGAILVFDGQQGYGQVVTRQTMEAGIERARTTGVCVTSLKNSHHLGRVGAWAEQCAAAGLVSIHFVNAFFRPLVAPFNGIDPKLGTNPFCVGVPRIDRHPLILDFATSAIALGKARVAYNTHKPLAPDVVIDAQGKPTTDPACMIEPPLGALLPFGKHKGGGLALICALLGAALTGSPTERLTKSGDMHILNGMLSIIINPAMLGGAESFEDEIEAFLPWVRESRPITGEVLFPGEPEQRRKAIRAKDGIDVDDETWRQLVEARASLAS</sequence>
<organism evidence="3 4">
    <name type="scientific">Telmatospirillum siberiense</name>
    <dbReference type="NCBI Taxonomy" id="382514"/>
    <lineage>
        <taxon>Bacteria</taxon>
        <taxon>Pseudomonadati</taxon>
        <taxon>Pseudomonadota</taxon>
        <taxon>Alphaproteobacteria</taxon>
        <taxon>Rhodospirillales</taxon>
        <taxon>Rhodospirillaceae</taxon>
        <taxon>Telmatospirillum</taxon>
    </lineage>
</organism>
<dbReference type="Gene3D" id="3.30.1370.60">
    <property type="entry name" value="Hypothetical oxidoreductase yiak, domain 2"/>
    <property type="match status" value="1"/>
</dbReference>
<evidence type="ECO:0000256" key="2">
    <source>
        <dbReference type="ARBA" id="ARBA00023002"/>
    </source>
</evidence>
<dbReference type="GO" id="GO:0016491">
    <property type="term" value="F:oxidoreductase activity"/>
    <property type="evidence" value="ECO:0007669"/>
    <property type="project" value="UniProtKB-KW"/>
</dbReference>
<proteinExistence type="inferred from homology"/>
<dbReference type="PANTHER" id="PTHR11091:SF0">
    <property type="entry name" value="MALATE DEHYDROGENASE"/>
    <property type="match status" value="1"/>
</dbReference>
<dbReference type="InterPro" id="IPR043144">
    <property type="entry name" value="Mal/L-sulf/L-lact_DH-like_ah"/>
</dbReference>
<dbReference type="InterPro" id="IPR003767">
    <property type="entry name" value="Malate/L-lactate_DH-like"/>
</dbReference>
<evidence type="ECO:0000313" key="3">
    <source>
        <dbReference type="EMBL" id="PKU25711.1"/>
    </source>
</evidence>
<evidence type="ECO:0000313" key="4">
    <source>
        <dbReference type="Proteomes" id="UP000233293"/>
    </source>
</evidence>
<keyword evidence="2" id="KW-0560">Oxidoreductase</keyword>
<dbReference type="Pfam" id="PF02615">
    <property type="entry name" value="Ldh_2"/>
    <property type="match status" value="1"/>
</dbReference>
<dbReference type="RefSeq" id="WP_101249255.1">
    <property type="nucleotide sequence ID" value="NZ_PIUM01000003.1"/>
</dbReference>
<dbReference type="Gene3D" id="1.10.1530.10">
    <property type="match status" value="1"/>
</dbReference>
<comment type="caution">
    <text evidence="3">The sequence shown here is derived from an EMBL/GenBank/DDBJ whole genome shotgun (WGS) entry which is preliminary data.</text>
</comment>
<accession>A0A2N3PZC2</accession>
<evidence type="ECO:0000256" key="1">
    <source>
        <dbReference type="ARBA" id="ARBA00006056"/>
    </source>
</evidence>